<reference evidence="3 4" key="1">
    <citation type="submission" date="2021-01" db="EMBL/GenBank/DDBJ databases">
        <title>Whole genome shotgun sequence of Actinoplanes deccanensis NBRC 13994.</title>
        <authorList>
            <person name="Komaki H."/>
            <person name="Tamura T."/>
        </authorList>
    </citation>
    <scope>NUCLEOTIDE SEQUENCE [LARGE SCALE GENOMIC DNA]</scope>
    <source>
        <strain evidence="3 4">NBRC 13994</strain>
    </source>
</reference>
<feature type="transmembrane region" description="Helical" evidence="1">
    <location>
        <begin position="229"/>
        <end position="253"/>
    </location>
</feature>
<feature type="transmembrane region" description="Helical" evidence="1">
    <location>
        <begin position="344"/>
        <end position="363"/>
    </location>
</feature>
<protein>
    <recommendedName>
        <fullName evidence="2">EccD-like transmembrane domain-containing protein</fullName>
    </recommendedName>
</protein>
<feature type="transmembrane region" description="Helical" evidence="1">
    <location>
        <begin position="375"/>
        <end position="393"/>
    </location>
</feature>
<comment type="caution">
    <text evidence="3">The sequence shown here is derived from an EMBL/GenBank/DDBJ whole genome shotgun (WGS) entry which is preliminary data.</text>
</comment>
<organism evidence="3 4">
    <name type="scientific">Paractinoplanes deccanensis</name>
    <dbReference type="NCBI Taxonomy" id="113561"/>
    <lineage>
        <taxon>Bacteria</taxon>
        <taxon>Bacillati</taxon>
        <taxon>Actinomycetota</taxon>
        <taxon>Actinomycetes</taxon>
        <taxon>Micromonosporales</taxon>
        <taxon>Micromonosporaceae</taxon>
        <taxon>Paractinoplanes</taxon>
    </lineage>
</organism>
<feature type="transmembrane region" description="Helical" evidence="1">
    <location>
        <begin position="413"/>
        <end position="432"/>
    </location>
</feature>
<dbReference type="InterPro" id="IPR044049">
    <property type="entry name" value="EccD_transm"/>
</dbReference>
<dbReference type="InterPro" id="IPR024962">
    <property type="entry name" value="YukD-like"/>
</dbReference>
<dbReference type="EMBL" id="BOMI01000014">
    <property type="protein sequence ID" value="GID72373.1"/>
    <property type="molecule type" value="Genomic_DNA"/>
</dbReference>
<feature type="transmembrane region" description="Helical" evidence="1">
    <location>
        <begin position="110"/>
        <end position="129"/>
    </location>
</feature>
<keyword evidence="1" id="KW-0472">Membrane</keyword>
<gene>
    <name evidence="3" type="ORF">Ade02nite_10140</name>
</gene>
<dbReference type="Proteomes" id="UP000609879">
    <property type="component" value="Unassembled WGS sequence"/>
</dbReference>
<feature type="transmembrane region" description="Helical" evidence="1">
    <location>
        <begin position="196"/>
        <end position="222"/>
    </location>
</feature>
<feature type="transmembrane region" description="Helical" evidence="1">
    <location>
        <begin position="319"/>
        <end position="338"/>
    </location>
</feature>
<keyword evidence="4" id="KW-1185">Reference proteome</keyword>
<feature type="transmembrane region" description="Helical" evidence="1">
    <location>
        <begin position="167"/>
        <end position="190"/>
    </location>
</feature>
<dbReference type="Pfam" id="PF08817">
    <property type="entry name" value="YukD"/>
    <property type="match status" value="1"/>
</dbReference>
<dbReference type="Pfam" id="PF19053">
    <property type="entry name" value="EccD"/>
    <property type="match status" value="1"/>
</dbReference>
<name>A0ABQ3XX89_9ACTN</name>
<feature type="domain" description="EccD-like transmembrane" evidence="2">
    <location>
        <begin position="106"/>
        <end position="432"/>
    </location>
</feature>
<keyword evidence="1" id="KW-1133">Transmembrane helix</keyword>
<evidence type="ECO:0000259" key="2">
    <source>
        <dbReference type="Pfam" id="PF19053"/>
    </source>
</evidence>
<accession>A0ABQ3XX89</accession>
<sequence>MVGADRRADLAVPSDAPIAEYGDRLAELLGASGDDELPPVWTVAPAGGAPLPVEKSLAAAGIPDGTVLYLRDALAGEGDEPVVRGVWEVVEEVGSAGRGPRWDSRARARAAVLLGAAWLLVTLSLLGFTDHGRSAAGAALAVAGIGFAVTARLLGGHPRVLPGPLRAALGCAVVPAMTVVALITLGPTLLYAEIGAVVGLLIALSAVPGVLLAAVTLVVAIAGVMTTAVLALGASATAAAATAVTAGVLFLGIAPRTAGMLTAATWLRMSSPSLEPSADPAELAGRVTRAQHTLVLLMAIASAIVAVGLVVVTRDPAPFPLALAGVAVVALLVRAGTFAFTTEAIGPVVAALTGAAGLVAALGHWTATAPLRLPLAALAGVAAIGVAVPSLLWRSAEGPAPSRLRPLLTLCQLALPPLLLGVYGVYGLLWGLGRDF</sequence>
<feature type="transmembrane region" description="Helical" evidence="1">
    <location>
        <begin position="135"/>
        <end position="155"/>
    </location>
</feature>
<evidence type="ECO:0000313" key="3">
    <source>
        <dbReference type="EMBL" id="GID72373.1"/>
    </source>
</evidence>
<feature type="transmembrane region" description="Helical" evidence="1">
    <location>
        <begin position="293"/>
        <end position="312"/>
    </location>
</feature>
<proteinExistence type="predicted"/>
<evidence type="ECO:0000313" key="4">
    <source>
        <dbReference type="Proteomes" id="UP000609879"/>
    </source>
</evidence>
<dbReference type="Gene3D" id="3.10.20.90">
    <property type="entry name" value="Phosphatidylinositol 3-kinase Catalytic Subunit, Chain A, domain 1"/>
    <property type="match status" value="1"/>
</dbReference>
<keyword evidence="1" id="KW-0812">Transmembrane</keyword>
<evidence type="ECO:0000256" key="1">
    <source>
        <dbReference type="SAM" id="Phobius"/>
    </source>
</evidence>